<feature type="domain" description="Beta-lactamase-related" evidence="1">
    <location>
        <begin position="21"/>
        <end position="402"/>
    </location>
</feature>
<dbReference type="EMBL" id="JABBJH010000002">
    <property type="protein sequence ID" value="NMK38291.1"/>
    <property type="molecule type" value="Genomic_DNA"/>
</dbReference>
<dbReference type="Proteomes" id="UP000536773">
    <property type="component" value="Unassembled WGS sequence"/>
</dbReference>
<accession>A0A848EN02</accession>
<organism evidence="2 3">
    <name type="scientific">Megasphaera elsdenii</name>
    <dbReference type="NCBI Taxonomy" id="907"/>
    <lineage>
        <taxon>Bacteria</taxon>
        <taxon>Bacillati</taxon>
        <taxon>Bacillota</taxon>
        <taxon>Negativicutes</taxon>
        <taxon>Veillonellales</taxon>
        <taxon>Veillonellaceae</taxon>
        <taxon>Megasphaera</taxon>
    </lineage>
</organism>
<dbReference type="SUPFAM" id="SSF56601">
    <property type="entry name" value="beta-lactamase/transpeptidase-like"/>
    <property type="match status" value="1"/>
</dbReference>
<dbReference type="Pfam" id="PF00144">
    <property type="entry name" value="Beta-lactamase"/>
    <property type="match status" value="1"/>
</dbReference>
<evidence type="ECO:0000313" key="2">
    <source>
        <dbReference type="EMBL" id="NMK38291.1"/>
    </source>
</evidence>
<dbReference type="InterPro" id="IPR012338">
    <property type="entry name" value="Beta-lactam/transpept-like"/>
</dbReference>
<protein>
    <submittedName>
        <fullName evidence="2">Beta-lactamase family protein</fullName>
    </submittedName>
</protein>
<reference evidence="2 3" key="1">
    <citation type="submission" date="2020-04" db="EMBL/GenBank/DDBJ databases">
        <authorList>
            <person name="Hitch T.C.A."/>
            <person name="Wylensek D."/>
            <person name="Clavel T."/>
        </authorList>
    </citation>
    <scope>NUCLEOTIDE SEQUENCE [LARGE SCALE GENOMIC DNA]</scope>
    <source>
        <strain evidence="2 3">WCA-386-APC-2A</strain>
    </source>
</reference>
<dbReference type="AlphaFoldDB" id="A0A848EN02"/>
<dbReference type="RefSeq" id="WP_169013177.1">
    <property type="nucleotide sequence ID" value="NZ_JABBJH010000002.1"/>
</dbReference>
<dbReference type="PANTHER" id="PTHR46825:SF9">
    <property type="entry name" value="BETA-LACTAMASE-RELATED DOMAIN-CONTAINING PROTEIN"/>
    <property type="match status" value="1"/>
</dbReference>
<name>A0A848EN02_MEGEL</name>
<evidence type="ECO:0000259" key="1">
    <source>
        <dbReference type="Pfam" id="PF00144"/>
    </source>
</evidence>
<dbReference type="PANTHER" id="PTHR46825">
    <property type="entry name" value="D-ALANYL-D-ALANINE-CARBOXYPEPTIDASE/ENDOPEPTIDASE AMPH"/>
    <property type="match status" value="1"/>
</dbReference>
<dbReference type="Gene3D" id="3.40.710.10">
    <property type="entry name" value="DD-peptidase/beta-lactamase superfamily"/>
    <property type="match status" value="1"/>
</dbReference>
<comment type="caution">
    <text evidence="2">The sequence shown here is derived from an EMBL/GenBank/DDBJ whole genome shotgun (WGS) entry which is preliminary data.</text>
</comment>
<dbReference type="InterPro" id="IPR050491">
    <property type="entry name" value="AmpC-like"/>
</dbReference>
<evidence type="ECO:0000313" key="3">
    <source>
        <dbReference type="Proteomes" id="UP000536773"/>
    </source>
</evidence>
<sequence>MKRRDWDGYFASLIGDSGTCVPGLAVLAYAGGREVYCFAGGVRRMAGAQTWPMTEDSRFRMASVSKMFTVFTIMQLAEAGKLSLDEDVSEYLGFRLRHPSYSDVPVTLRQLASHTSGLRDGKVYSIPPSVSVRAFFRPGSPYWEGGAHFAPAGQAPGAYFTYCNLNYGLLGTVIEAVTGQRFDQYQKTHILKDLDCRADYVPGNLEAPEFARLGTIYRKQDRQVRWEEKGPWQGIMDDFGGVQPPRETLSLQNPYAQDVCQTYDLAGYQPGTNATIFSPQGGLRLSLEELGHVLAMLLHDGRYAGRQVLQPSSLKAMFSPQWVFDGHNGNTCGQTLLTYGLGEFFVDGTGPARCCRTKAIDLWGHTGQAFGLLSGLFVRPGTGSGFAYVMNGEALAEDDDPRSAGQFSRNYIWEEKVMDGLCRLIDGL</sequence>
<gene>
    <name evidence="2" type="ORF">HG933_02590</name>
</gene>
<proteinExistence type="predicted"/>
<dbReference type="InterPro" id="IPR001466">
    <property type="entry name" value="Beta-lactam-related"/>
</dbReference>